<protein>
    <submittedName>
        <fullName evidence="1">DUF1799 domain-containing protein</fullName>
    </submittedName>
</protein>
<accession>A0ABV5HYE9</accession>
<dbReference type="EMBL" id="JBHMEC010000004">
    <property type="protein sequence ID" value="MFB9148760.1"/>
    <property type="molecule type" value="Genomic_DNA"/>
</dbReference>
<gene>
    <name evidence="1" type="ORF">ACFFU4_03215</name>
</gene>
<evidence type="ECO:0000313" key="1">
    <source>
        <dbReference type="EMBL" id="MFB9148760.1"/>
    </source>
</evidence>
<proteinExistence type="predicted"/>
<reference evidence="1 2" key="1">
    <citation type="submission" date="2024-09" db="EMBL/GenBank/DDBJ databases">
        <authorList>
            <person name="Sun Q."/>
            <person name="Mori K."/>
        </authorList>
    </citation>
    <scope>NUCLEOTIDE SEQUENCE [LARGE SCALE GENOMIC DNA]</scope>
    <source>
        <strain evidence="1 2">CECT 9424</strain>
    </source>
</reference>
<evidence type="ECO:0000313" key="2">
    <source>
        <dbReference type="Proteomes" id="UP001589670"/>
    </source>
</evidence>
<organism evidence="1 2">
    <name type="scientific">Roseovarius ramblicola</name>
    <dbReference type="NCBI Taxonomy" id="2022336"/>
    <lineage>
        <taxon>Bacteria</taxon>
        <taxon>Pseudomonadati</taxon>
        <taxon>Pseudomonadota</taxon>
        <taxon>Alphaproteobacteria</taxon>
        <taxon>Rhodobacterales</taxon>
        <taxon>Roseobacteraceae</taxon>
        <taxon>Roseovarius</taxon>
    </lineage>
</organism>
<dbReference type="Proteomes" id="UP001589670">
    <property type="component" value="Unassembled WGS sequence"/>
</dbReference>
<dbReference type="Pfam" id="PF08809">
    <property type="entry name" value="DUF1799"/>
    <property type="match status" value="1"/>
</dbReference>
<dbReference type="RefSeq" id="WP_377066995.1">
    <property type="nucleotide sequence ID" value="NZ_JBHMEC010000004.1"/>
</dbReference>
<comment type="caution">
    <text evidence="1">The sequence shown here is derived from an EMBL/GenBank/DDBJ whole genome shotgun (WGS) entry which is preliminary data.</text>
</comment>
<keyword evidence="2" id="KW-1185">Reference proteome</keyword>
<dbReference type="InterPro" id="IPR014915">
    <property type="entry name" value="Phage_TLS_TfmB"/>
</dbReference>
<name>A0ABV5HYE9_9RHOB</name>
<sequence length="126" mass="13868">MLRRPASAAGPERFRAELEAFGLEAAQIDTMVKAAGGAARKDEIEVFGWCATSLRWFLAMASQWRRDGEGRVTGLDYGPAEATARMAGLDTGPDDFARLQVLEQATLRVLRERPQRPRAHGLGGRR</sequence>